<accession>A0A0G4GL56</accession>
<evidence type="ECO:0000313" key="2">
    <source>
        <dbReference type="EMBL" id="CEM30772.1"/>
    </source>
</evidence>
<gene>
    <name evidence="2" type="ORF">Vbra_1423</name>
</gene>
<feature type="compositionally biased region" description="Pro residues" evidence="1">
    <location>
        <begin position="389"/>
        <end position="403"/>
    </location>
</feature>
<dbReference type="Proteomes" id="UP000041254">
    <property type="component" value="Unassembled WGS sequence"/>
</dbReference>
<dbReference type="AlphaFoldDB" id="A0A0G4GL56"/>
<dbReference type="EMBL" id="CDMY01000707">
    <property type="protein sequence ID" value="CEM30772.1"/>
    <property type="molecule type" value="Genomic_DNA"/>
</dbReference>
<sequence>MCRQAFCPECVLGVDSLGEVPADPLAPPPANPDHHECPGCSNPYPADAFERVPCACRSWLCRECLRQAHRDRSGALVRPYSHLPGHLHWHQILMNPLQRHPAQLRAHPLPGHLEGLLPLPEFSRRMQRVHQGLWRLSAGQWHWLANPADYELEDLLRIETLAGASFPYILPSLRQFVAHGATLVSHGGAVRPLFRVIDESVEGNNCLLRAVLRQLEAHRRRAADGLPPANHLDGELPSPAAVRRRLVDDLRRRSGAGEFADLQPRGIGTDAYIEGIRLGRGLSEMEVQSVANVVGATIVLCQLHERASLETAGPLPVAIRLFVDPEQPFRVAGSSAIHVLYMPGHFASMLPADRPHDDWMEADDAGGLGGARAPGGPASPIVIHDDPPGDPAAPPPPAPPPPAMTGTGRPTRTARKSQWTSMTWRRSRRLWRRTWHWRRASTIRGQEPSDAKTAAANGNGNTAALDAAGSAREPTWRSFLHRRAAGANPYHPGRHASPPRLALNRLWMSSSLLREPHQAGSRSWPT</sequence>
<feature type="compositionally biased region" description="Low complexity" evidence="1">
    <location>
        <begin position="404"/>
        <end position="423"/>
    </location>
</feature>
<protein>
    <submittedName>
        <fullName evidence="2">Uncharacterized protein</fullName>
    </submittedName>
</protein>
<dbReference type="InParanoid" id="A0A0G4GL56"/>
<evidence type="ECO:0000256" key="1">
    <source>
        <dbReference type="SAM" id="MobiDB-lite"/>
    </source>
</evidence>
<keyword evidence="3" id="KW-1185">Reference proteome</keyword>
<dbReference type="PhylomeDB" id="A0A0G4GL56"/>
<dbReference type="VEuPathDB" id="CryptoDB:Vbra_1423"/>
<reference evidence="2 3" key="1">
    <citation type="submission" date="2014-11" db="EMBL/GenBank/DDBJ databases">
        <authorList>
            <person name="Zhu J."/>
            <person name="Qi W."/>
            <person name="Song R."/>
        </authorList>
    </citation>
    <scope>NUCLEOTIDE SEQUENCE [LARGE SCALE GENOMIC DNA]</scope>
</reference>
<organism evidence="2 3">
    <name type="scientific">Vitrella brassicaformis (strain CCMP3155)</name>
    <dbReference type="NCBI Taxonomy" id="1169540"/>
    <lineage>
        <taxon>Eukaryota</taxon>
        <taxon>Sar</taxon>
        <taxon>Alveolata</taxon>
        <taxon>Colpodellida</taxon>
        <taxon>Vitrellaceae</taxon>
        <taxon>Vitrella</taxon>
    </lineage>
</organism>
<feature type="region of interest" description="Disordered" evidence="1">
    <location>
        <begin position="357"/>
        <end position="423"/>
    </location>
</feature>
<evidence type="ECO:0000313" key="3">
    <source>
        <dbReference type="Proteomes" id="UP000041254"/>
    </source>
</evidence>
<name>A0A0G4GL56_VITBC</name>
<proteinExistence type="predicted"/>